<keyword evidence="2" id="KW-1133">Transmembrane helix</keyword>
<feature type="transmembrane region" description="Helical" evidence="2">
    <location>
        <begin position="34"/>
        <end position="55"/>
    </location>
</feature>
<evidence type="ECO:0000256" key="1">
    <source>
        <dbReference type="SAM" id="MobiDB-lite"/>
    </source>
</evidence>
<keyword evidence="2" id="KW-0812">Transmembrane</keyword>
<feature type="region of interest" description="Disordered" evidence="1">
    <location>
        <begin position="191"/>
        <end position="215"/>
    </location>
</feature>
<reference evidence="3" key="1">
    <citation type="journal article" date="2020" name="Nature">
        <title>Giant virus diversity and host interactions through global metagenomics.</title>
        <authorList>
            <person name="Schulz F."/>
            <person name="Roux S."/>
            <person name="Paez-Espino D."/>
            <person name="Jungbluth S."/>
            <person name="Walsh D.A."/>
            <person name="Denef V.J."/>
            <person name="McMahon K.D."/>
            <person name="Konstantinidis K.T."/>
            <person name="Eloe-Fadrosh E.A."/>
            <person name="Kyrpides N.C."/>
            <person name="Woyke T."/>
        </authorList>
    </citation>
    <scope>NUCLEOTIDE SEQUENCE</scope>
    <source>
        <strain evidence="3">GVMAG-M-3300023174-30</strain>
    </source>
</reference>
<proteinExistence type="predicted"/>
<protein>
    <submittedName>
        <fullName evidence="3">Uncharacterized protein</fullName>
    </submittedName>
</protein>
<organism evidence="3">
    <name type="scientific">viral metagenome</name>
    <dbReference type="NCBI Taxonomy" id="1070528"/>
    <lineage>
        <taxon>unclassified sequences</taxon>
        <taxon>metagenomes</taxon>
        <taxon>organismal metagenomes</taxon>
    </lineage>
</organism>
<evidence type="ECO:0000313" key="3">
    <source>
        <dbReference type="EMBL" id="QHT17736.1"/>
    </source>
</evidence>
<feature type="transmembrane region" description="Helical" evidence="2">
    <location>
        <begin position="62"/>
        <end position="84"/>
    </location>
</feature>
<feature type="transmembrane region" description="Helical" evidence="2">
    <location>
        <begin position="90"/>
        <end position="111"/>
    </location>
</feature>
<dbReference type="AlphaFoldDB" id="A0A6C0DLC4"/>
<accession>A0A6C0DLC4</accession>
<dbReference type="EMBL" id="MN739643">
    <property type="protein sequence ID" value="QHT17736.1"/>
    <property type="molecule type" value="Genomic_DNA"/>
</dbReference>
<name>A0A6C0DLC4_9ZZZZ</name>
<evidence type="ECO:0000256" key="2">
    <source>
        <dbReference type="SAM" id="Phobius"/>
    </source>
</evidence>
<sequence length="281" mass="32980">MGDPLVQYIMTMHNTLIGCTLYTLCFKFCLLSSFIYWLSGLTFLNGIFSALWMLVIPLSSFLYFLDFLAVYIILILLVLLFWVFVFWMLIIIFVPFIIIIPIPIIPFFFVLPLKPLMLLLIPPFKTLTDLGTLQLVLRIFKRIFSGEFFTNFLNYFAYPSINDISDYLYENFKQIAKDYANTEDISKYYSQSGNEHKNEEIDTNNPEDVKKYDEYNNKPNVRSGIKLIKYETDMCVKMQQKFKPYNSSYMNDVSTDMENSFSPYNECYAKAIKSYLKTSIG</sequence>
<keyword evidence="2" id="KW-0472">Membrane</keyword>